<dbReference type="FunCoup" id="A0A0H2SM33">
    <property type="interactions" value="209"/>
</dbReference>
<comment type="subunit">
    <text evidence="9">Heterodimer of an alpha and a beta subunit.</text>
</comment>
<dbReference type="CDD" id="cd02893">
    <property type="entry name" value="FTase"/>
    <property type="match status" value="1"/>
</dbReference>
<comment type="function">
    <text evidence="9">Catalyzes the transfer of a farnesyl moiety from farnesyl diphosphate to a cysteine at the fourth position from the C-terminus of several proteins. The beta subunit is responsible for peptide-binding.</text>
</comment>
<keyword evidence="4 9" id="KW-0637">Prenyltransferase</keyword>
<evidence type="ECO:0000256" key="5">
    <source>
        <dbReference type="ARBA" id="ARBA00022679"/>
    </source>
</evidence>
<dbReference type="PANTHER" id="PTHR11774:SF6">
    <property type="entry name" value="PROTEIN FARNESYLTRANSFERASE SUBUNIT BETA"/>
    <property type="match status" value="1"/>
</dbReference>
<comment type="similarity">
    <text evidence="1 9">Belongs to the protein prenyltransferase subunit beta family.</text>
</comment>
<evidence type="ECO:0000313" key="13">
    <source>
        <dbReference type="Proteomes" id="UP000053477"/>
    </source>
</evidence>
<dbReference type="GO" id="GO:0004660">
    <property type="term" value="F:protein farnesyltransferase activity"/>
    <property type="evidence" value="ECO:0007669"/>
    <property type="project" value="UniProtKB-UniRule"/>
</dbReference>
<dbReference type="EMBL" id="KQ085897">
    <property type="protein sequence ID" value="KLO18141.1"/>
    <property type="molecule type" value="Genomic_DNA"/>
</dbReference>
<dbReference type="GO" id="GO:0008270">
    <property type="term" value="F:zinc ion binding"/>
    <property type="evidence" value="ECO:0007669"/>
    <property type="project" value="UniProtKB-UniRule"/>
</dbReference>
<keyword evidence="6 9" id="KW-0479">Metal-binding</keyword>
<protein>
    <recommendedName>
        <fullName evidence="3 9">Protein farnesyltransferase subunit beta</fullName>
        <shortName evidence="9">FTase-beta</shortName>
        <ecNumber evidence="2 9">2.5.1.58</ecNumber>
    </recommendedName>
</protein>
<dbReference type="EC" id="2.5.1.58" evidence="2 9"/>
<keyword evidence="13" id="KW-1185">Reference proteome</keyword>
<dbReference type="InterPro" id="IPR026872">
    <property type="entry name" value="FTB"/>
</dbReference>
<keyword evidence="7" id="KW-0677">Repeat</keyword>
<dbReference type="STRING" id="27342.A0A0H2SM33"/>
<dbReference type="Pfam" id="PF00432">
    <property type="entry name" value="Prenyltrans"/>
    <property type="match status" value="1"/>
</dbReference>
<comment type="cofactor">
    <cofactor evidence="9">
        <name>Zn(2+)</name>
        <dbReference type="ChEBI" id="CHEBI:29105"/>
    </cofactor>
    <text evidence="9">Binds 1 zinc ion per subunit.</text>
</comment>
<evidence type="ECO:0000256" key="6">
    <source>
        <dbReference type="ARBA" id="ARBA00022723"/>
    </source>
</evidence>
<dbReference type="GO" id="GO:0005965">
    <property type="term" value="C:protein farnesyltransferase complex"/>
    <property type="evidence" value="ECO:0007669"/>
    <property type="project" value="UniProtKB-UniRule"/>
</dbReference>
<dbReference type="InterPro" id="IPR001330">
    <property type="entry name" value="Prenyltrans"/>
</dbReference>
<feature type="compositionally biased region" description="Polar residues" evidence="10">
    <location>
        <begin position="1"/>
        <end position="30"/>
    </location>
</feature>
<gene>
    <name evidence="12" type="ORF">SCHPADRAFT_993755</name>
</gene>
<evidence type="ECO:0000256" key="7">
    <source>
        <dbReference type="ARBA" id="ARBA00022737"/>
    </source>
</evidence>
<evidence type="ECO:0000256" key="2">
    <source>
        <dbReference type="ARBA" id="ARBA00012702"/>
    </source>
</evidence>
<evidence type="ECO:0000256" key="8">
    <source>
        <dbReference type="ARBA" id="ARBA00022833"/>
    </source>
</evidence>
<keyword evidence="8 9" id="KW-0862">Zinc</keyword>
<proteinExistence type="inferred from homology"/>
<reference evidence="12 13" key="1">
    <citation type="submission" date="2015-04" db="EMBL/GenBank/DDBJ databases">
        <title>Complete genome sequence of Schizopora paradoxa KUC8140, a cosmopolitan wood degrader in East Asia.</title>
        <authorList>
            <consortium name="DOE Joint Genome Institute"/>
            <person name="Min B."/>
            <person name="Park H."/>
            <person name="Jang Y."/>
            <person name="Kim J.-J."/>
            <person name="Kim K.H."/>
            <person name="Pangilinan J."/>
            <person name="Lipzen A."/>
            <person name="Riley R."/>
            <person name="Grigoriev I.V."/>
            <person name="Spatafora J.W."/>
            <person name="Choi I.-G."/>
        </authorList>
    </citation>
    <scope>NUCLEOTIDE SEQUENCE [LARGE SCALE GENOMIC DNA]</scope>
    <source>
        <strain evidence="12 13">KUC8140</strain>
    </source>
</reference>
<dbReference type="AlphaFoldDB" id="A0A0H2SM33"/>
<evidence type="ECO:0000256" key="4">
    <source>
        <dbReference type="ARBA" id="ARBA00022602"/>
    </source>
</evidence>
<evidence type="ECO:0000256" key="1">
    <source>
        <dbReference type="ARBA" id="ARBA00010497"/>
    </source>
</evidence>
<dbReference type="InterPro" id="IPR008930">
    <property type="entry name" value="Terpenoid_cyclase/PrenylTrfase"/>
</dbReference>
<feature type="domain" description="Prenyltransferase alpha-alpha toroid" evidence="11">
    <location>
        <begin position="40"/>
        <end position="409"/>
    </location>
</feature>
<dbReference type="InterPro" id="IPR045089">
    <property type="entry name" value="PGGT1B-like"/>
</dbReference>
<evidence type="ECO:0000256" key="3">
    <source>
        <dbReference type="ARBA" id="ARBA00015798"/>
    </source>
</evidence>
<dbReference type="PANTHER" id="PTHR11774">
    <property type="entry name" value="GERANYLGERANYL TRANSFERASE TYPE BETA SUBUNIT"/>
    <property type="match status" value="1"/>
</dbReference>
<dbReference type="GO" id="GO:0097354">
    <property type="term" value="P:prenylation"/>
    <property type="evidence" value="ECO:0007669"/>
    <property type="project" value="UniProtKB-UniRule"/>
</dbReference>
<dbReference type="SUPFAM" id="SSF48239">
    <property type="entry name" value="Terpenoid cyclases/Protein prenyltransferases"/>
    <property type="match status" value="1"/>
</dbReference>
<dbReference type="Gene3D" id="1.50.10.20">
    <property type="match status" value="1"/>
</dbReference>
<evidence type="ECO:0000256" key="10">
    <source>
        <dbReference type="SAM" id="MobiDB-lite"/>
    </source>
</evidence>
<accession>A0A0H2SM33</accession>
<evidence type="ECO:0000313" key="12">
    <source>
        <dbReference type="EMBL" id="KLO18141.1"/>
    </source>
</evidence>
<dbReference type="OrthoDB" id="10261146at2759"/>
<name>A0A0H2SM33_9AGAM</name>
<evidence type="ECO:0000259" key="11">
    <source>
        <dbReference type="Pfam" id="PF00432"/>
    </source>
</evidence>
<feature type="compositionally biased region" description="Polar residues" evidence="10">
    <location>
        <begin position="415"/>
        <end position="429"/>
    </location>
</feature>
<evidence type="ECO:0000256" key="9">
    <source>
        <dbReference type="RuleBase" id="RU365056"/>
    </source>
</evidence>
<sequence>MVNTATRIDSYPSTTTNEQLGTEEQLTQIRPTADDPPPRLQKNAHLNFLVRNLMQGFPARFVSLDASQPWLAYWSLQSCYTLGASLDPNNKQRCIDTIMAFQSPDGGFGGGPGQTPHLLANYAAVCTLAIVGRPGPGGGWDQIDRKKMYNWFLSLKQPDGSFLVSQDSEVDVRGIYCLLCAAALLNLTTPELIAGTAAFIASLQTYEGGFACASHPYYFSKSSSFPPEAARPPLGEAHGGYTFCALASWVMLLPFLSHEPSGSRPSIDVKRLTRWCVQMQGSPAEVGGFRGRTNKLVDACYAWWVGGCFALLRGLGVGLSLPVPVHTDTDVPDEEEQWTDADDSLFNRLGLQEYILVAAQHPQGGLRDKPPKTADAYHTLYALSGLSSAQHRVSQSQEVKAKLRSEWRPIKASPTPESDTISQTVFTESRSWKEEEGSSEYLQGAADRVNAAHPVFNLTMTHVKDIMNHFYEQG</sequence>
<keyword evidence="5 9" id="KW-0808">Transferase</keyword>
<organism evidence="12 13">
    <name type="scientific">Schizopora paradoxa</name>
    <dbReference type="NCBI Taxonomy" id="27342"/>
    <lineage>
        <taxon>Eukaryota</taxon>
        <taxon>Fungi</taxon>
        <taxon>Dikarya</taxon>
        <taxon>Basidiomycota</taxon>
        <taxon>Agaricomycotina</taxon>
        <taxon>Agaricomycetes</taxon>
        <taxon>Hymenochaetales</taxon>
        <taxon>Schizoporaceae</taxon>
        <taxon>Schizopora</taxon>
    </lineage>
</organism>
<feature type="region of interest" description="Disordered" evidence="10">
    <location>
        <begin position="1"/>
        <end position="41"/>
    </location>
</feature>
<dbReference type="Proteomes" id="UP000053477">
    <property type="component" value="Unassembled WGS sequence"/>
</dbReference>
<feature type="region of interest" description="Disordered" evidence="10">
    <location>
        <begin position="410"/>
        <end position="432"/>
    </location>
</feature>
<dbReference type="InParanoid" id="A0A0H2SM33"/>
<comment type="catalytic activity">
    <reaction evidence="9">
        <text>L-cysteinyl-[protein] + (2E,6E)-farnesyl diphosphate = S-(2E,6E)-farnesyl-L-cysteinyl-[protein] + diphosphate</text>
        <dbReference type="Rhea" id="RHEA:13345"/>
        <dbReference type="Rhea" id="RHEA-COMP:10131"/>
        <dbReference type="Rhea" id="RHEA-COMP:11535"/>
        <dbReference type="ChEBI" id="CHEBI:29950"/>
        <dbReference type="ChEBI" id="CHEBI:33019"/>
        <dbReference type="ChEBI" id="CHEBI:86019"/>
        <dbReference type="ChEBI" id="CHEBI:175763"/>
    </reaction>
</comment>